<keyword evidence="2" id="KW-1185">Reference proteome</keyword>
<organism evidence="1 2">
    <name type="scientific">Ancylostoma caninum</name>
    <name type="common">Dog hookworm</name>
    <dbReference type="NCBI Taxonomy" id="29170"/>
    <lineage>
        <taxon>Eukaryota</taxon>
        <taxon>Metazoa</taxon>
        <taxon>Ecdysozoa</taxon>
        <taxon>Nematoda</taxon>
        <taxon>Chromadorea</taxon>
        <taxon>Rhabditida</taxon>
        <taxon>Rhabditina</taxon>
        <taxon>Rhabditomorpha</taxon>
        <taxon>Strongyloidea</taxon>
        <taxon>Ancylostomatidae</taxon>
        <taxon>Ancylostomatinae</taxon>
        <taxon>Ancylostoma</taxon>
    </lineage>
</organism>
<evidence type="ECO:0000313" key="2">
    <source>
        <dbReference type="Proteomes" id="UP000252519"/>
    </source>
</evidence>
<dbReference type="AlphaFoldDB" id="A0A368FLS2"/>
<reference evidence="1 2" key="1">
    <citation type="submission" date="2014-10" db="EMBL/GenBank/DDBJ databases">
        <title>Draft genome of the hookworm Ancylostoma caninum.</title>
        <authorList>
            <person name="Mitreva M."/>
        </authorList>
    </citation>
    <scope>NUCLEOTIDE SEQUENCE [LARGE SCALE GENOMIC DNA]</scope>
    <source>
        <strain evidence="1 2">Baltimore</strain>
    </source>
</reference>
<sequence>LLSDQKGESVEKTKIDKQPIFQDRIKPTDAQKTVFDAFVKGVFENGVEGLIKEYAVLKPYLAASYSREIFDQNSIKNRYKGGVCSLRWAAGATRLFNNSKRHHHSYANMFKP</sequence>
<gene>
    <name evidence="1" type="ORF">ANCCAN_21185</name>
</gene>
<feature type="non-terminal residue" evidence="1">
    <location>
        <position position="1"/>
    </location>
</feature>
<comment type="caution">
    <text evidence="1">The sequence shown here is derived from an EMBL/GenBank/DDBJ whole genome shotgun (WGS) entry which is preliminary data.</text>
</comment>
<dbReference type="Proteomes" id="UP000252519">
    <property type="component" value="Unassembled WGS sequence"/>
</dbReference>
<protein>
    <submittedName>
        <fullName evidence="1">Uncharacterized protein</fullName>
    </submittedName>
</protein>
<dbReference type="EMBL" id="JOJR01000992">
    <property type="protein sequence ID" value="RCN32992.1"/>
    <property type="molecule type" value="Genomic_DNA"/>
</dbReference>
<name>A0A368FLS2_ANCCA</name>
<proteinExistence type="predicted"/>
<accession>A0A368FLS2</accession>
<evidence type="ECO:0000313" key="1">
    <source>
        <dbReference type="EMBL" id="RCN32992.1"/>
    </source>
</evidence>
<dbReference type="OrthoDB" id="5901179at2759"/>